<keyword evidence="1" id="KW-0808">Transferase</keyword>
<dbReference type="RefSeq" id="XP_022258508.1">
    <property type="nucleotide sequence ID" value="XM_022402800.1"/>
</dbReference>
<dbReference type="RefSeq" id="XP_022258506.1">
    <property type="nucleotide sequence ID" value="XM_022402798.1"/>
</dbReference>
<dbReference type="EC" id="2.1.1.225" evidence="1"/>
<organism evidence="3 5">
    <name type="scientific">Limulus polyphemus</name>
    <name type="common">Atlantic horseshoe crab</name>
    <dbReference type="NCBI Taxonomy" id="6850"/>
    <lineage>
        <taxon>Eukaryota</taxon>
        <taxon>Metazoa</taxon>
        <taxon>Ecdysozoa</taxon>
        <taxon>Arthropoda</taxon>
        <taxon>Chelicerata</taxon>
        <taxon>Merostomata</taxon>
        <taxon>Xiphosura</taxon>
        <taxon>Limulidae</taxon>
        <taxon>Limulus</taxon>
    </lineage>
</organism>
<comment type="catalytic activity">
    <reaction evidence="1">
        <text>cytidine(4) in tRNA(Pro) + S-adenosyl-L-methionine = 2'-O-methylcytidine(4) in tRNA(Pro) + S-adenosyl-L-homocysteine + H(+)</text>
        <dbReference type="Rhea" id="RHEA:32767"/>
        <dbReference type="Rhea" id="RHEA-COMP:10397"/>
        <dbReference type="Rhea" id="RHEA-COMP:10398"/>
        <dbReference type="ChEBI" id="CHEBI:15378"/>
        <dbReference type="ChEBI" id="CHEBI:57856"/>
        <dbReference type="ChEBI" id="CHEBI:59789"/>
        <dbReference type="ChEBI" id="CHEBI:74495"/>
        <dbReference type="ChEBI" id="CHEBI:82748"/>
        <dbReference type="EC" id="2.1.1.225"/>
    </reaction>
</comment>
<keyword evidence="1" id="KW-0949">S-adenosyl-L-methionine</keyword>
<dbReference type="PANTHER" id="PTHR12998:SF0">
    <property type="entry name" value="TRNA:M(4)X MODIFICATION ENZYME TRM13 HOMOLOG"/>
    <property type="match status" value="1"/>
</dbReference>
<comment type="similarity">
    <text evidence="1">Belongs to the methyltransferase TRM13 family.</text>
</comment>
<keyword evidence="1" id="KW-0819">tRNA processing</keyword>
<comment type="function">
    <text evidence="1">tRNA methylase which 2'-O-methylates cytidine(4) in tRNA(Pro) and tRNA(Gly)(GCC), and adenosine(4) in tRNA(His).</text>
</comment>
<name>A0ABM1TRK1_LIMPO</name>
<dbReference type="Proteomes" id="UP000694941">
    <property type="component" value="Unplaced"/>
</dbReference>
<evidence type="ECO:0000259" key="2">
    <source>
        <dbReference type="Pfam" id="PF05206"/>
    </source>
</evidence>
<comment type="catalytic activity">
    <reaction evidence="1">
        <text>cytidine(4) in tRNA(Gly)(GCC) + S-adenosyl-L-methionine = 2'-O-methylcytidine(4) in tRNA(Gly)(GCC) + S-adenosyl-L-homocysteine + H(+)</text>
        <dbReference type="Rhea" id="RHEA:43192"/>
        <dbReference type="Rhea" id="RHEA-COMP:10399"/>
        <dbReference type="Rhea" id="RHEA-COMP:10400"/>
        <dbReference type="ChEBI" id="CHEBI:15378"/>
        <dbReference type="ChEBI" id="CHEBI:57856"/>
        <dbReference type="ChEBI" id="CHEBI:59789"/>
        <dbReference type="ChEBI" id="CHEBI:74495"/>
        <dbReference type="ChEBI" id="CHEBI:82748"/>
        <dbReference type="EC" id="2.1.1.225"/>
    </reaction>
</comment>
<keyword evidence="3" id="KW-1185">Reference proteome</keyword>
<dbReference type="GeneID" id="106474487"/>
<sequence>MGLLESCGLVENNTCFVEFGAGRGQLSYWTVQAVPDESTCSFVSIDKGCQRHKFENRLKGENEPRIKRIRIDIQDLVLGKVPCVANHEGKIVGLSKHLCGAATDLSLRCLVENCCDQNNGNLKQCVEGLVLAPCCHHRCSWQSYVGQLFLKSHGFTPRDFQLMCGIASWATCGSTLQGKLIIYTELVISFL</sequence>
<dbReference type="PANTHER" id="PTHR12998">
    <property type="entry name" value="TRNA:M(4)X MODIFICATION ENZYME TRM13 HOMOLOG"/>
    <property type="match status" value="1"/>
</dbReference>
<dbReference type="Pfam" id="PF05206">
    <property type="entry name" value="TRM13"/>
    <property type="match status" value="1"/>
</dbReference>
<dbReference type="InterPro" id="IPR039044">
    <property type="entry name" value="Trm13"/>
</dbReference>
<reference evidence="4 5" key="1">
    <citation type="submission" date="2025-05" db="UniProtKB">
        <authorList>
            <consortium name="RefSeq"/>
        </authorList>
    </citation>
    <scope>IDENTIFICATION</scope>
    <source>
        <tissue evidence="4 5">Muscle</tissue>
    </source>
</reference>
<feature type="domain" description="Methyltransferase TRM13" evidence="2">
    <location>
        <begin position="2"/>
        <end position="175"/>
    </location>
</feature>
<keyword evidence="1" id="KW-0863">Zinc-finger</keyword>
<evidence type="ECO:0000313" key="3">
    <source>
        <dbReference type="Proteomes" id="UP000694941"/>
    </source>
</evidence>
<comment type="catalytic activity">
    <reaction evidence="1">
        <text>adenosine(4) in tRNA(His) + S-adenosyl-L-methionine = 2'-O-methyladenosine(4) in tRNA(His) + S-adenosyl-L-homocysteine + H(+)</text>
        <dbReference type="Rhea" id="RHEA:43196"/>
        <dbReference type="Rhea" id="RHEA-COMP:10401"/>
        <dbReference type="Rhea" id="RHEA-COMP:10402"/>
        <dbReference type="ChEBI" id="CHEBI:15378"/>
        <dbReference type="ChEBI" id="CHEBI:57856"/>
        <dbReference type="ChEBI" id="CHEBI:59789"/>
        <dbReference type="ChEBI" id="CHEBI:74411"/>
        <dbReference type="ChEBI" id="CHEBI:74477"/>
        <dbReference type="EC" id="2.1.1.225"/>
    </reaction>
</comment>
<dbReference type="RefSeq" id="XP_022258507.1">
    <property type="nucleotide sequence ID" value="XM_022402799.1"/>
</dbReference>
<evidence type="ECO:0000313" key="4">
    <source>
        <dbReference type="RefSeq" id="XP_022258506.1"/>
    </source>
</evidence>
<evidence type="ECO:0000256" key="1">
    <source>
        <dbReference type="RuleBase" id="RU367103"/>
    </source>
</evidence>
<evidence type="ECO:0000313" key="6">
    <source>
        <dbReference type="RefSeq" id="XP_022258508.1"/>
    </source>
</evidence>
<evidence type="ECO:0000313" key="5">
    <source>
        <dbReference type="RefSeq" id="XP_022258507.1"/>
    </source>
</evidence>
<keyword evidence="1" id="KW-0862">Zinc</keyword>
<proteinExistence type="inferred from homology"/>
<protein>
    <recommendedName>
        <fullName evidence="1">tRNA:m(4)X modification enzyme TRM13</fullName>
        <ecNumber evidence="1">2.1.1.225</ecNumber>
    </recommendedName>
</protein>
<accession>A0ABM1TRK1</accession>
<dbReference type="InterPro" id="IPR007871">
    <property type="entry name" value="Methyltransferase_TRM13"/>
</dbReference>
<keyword evidence="1" id="KW-0489">Methyltransferase</keyword>
<keyword evidence="1" id="KW-0479">Metal-binding</keyword>
<gene>
    <name evidence="4 5 6" type="primary">LOC106474487</name>
</gene>